<dbReference type="OrthoDB" id="7359894at2"/>
<keyword evidence="2" id="KW-1003">Cell membrane</keyword>
<dbReference type="InterPro" id="IPR007168">
    <property type="entry name" value="Phageshock_PspC_N"/>
</dbReference>
<proteinExistence type="predicted"/>
<dbReference type="AlphaFoldDB" id="A0A1L7CZH4"/>
<comment type="subcellular location">
    <subcellularLocation>
        <location evidence="1">Cell membrane</location>
        <topology evidence="1">Single-pass membrane protein</topology>
    </subcellularLocation>
</comment>
<protein>
    <recommendedName>
        <fullName evidence="7">Phage shock protein PspC N-terminal domain-containing protein</fullName>
    </recommendedName>
</protein>
<accession>A0A1L7CZH4</accession>
<dbReference type="EMBL" id="CP009248">
    <property type="protein sequence ID" value="APT91230.1"/>
    <property type="molecule type" value="Genomic_DNA"/>
</dbReference>
<keyword evidence="4 6" id="KW-1133">Transmembrane helix</keyword>
<feature type="transmembrane region" description="Helical" evidence="6">
    <location>
        <begin position="38"/>
        <end position="61"/>
    </location>
</feature>
<dbReference type="Pfam" id="PF04024">
    <property type="entry name" value="PspC"/>
    <property type="match status" value="1"/>
</dbReference>
<evidence type="ECO:0000256" key="5">
    <source>
        <dbReference type="ARBA" id="ARBA00023136"/>
    </source>
</evidence>
<evidence type="ECO:0000259" key="7">
    <source>
        <dbReference type="Pfam" id="PF04024"/>
    </source>
</evidence>
<dbReference type="InterPro" id="IPR052027">
    <property type="entry name" value="PspC"/>
</dbReference>
<evidence type="ECO:0000313" key="8">
    <source>
        <dbReference type="EMBL" id="APT91230.1"/>
    </source>
</evidence>
<evidence type="ECO:0000256" key="4">
    <source>
        <dbReference type="ARBA" id="ARBA00022989"/>
    </source>
</evidence>
<dbReference type="GO" id="GO:0005886">
    <property type="term" value="C:plasma membrane"/>
    <property type="evidence" value="ECO:0007669"/>
    <property type="project" value="UniProtKB-SubCell"/>
</dbReference>
<evidence type="ECO:0000256" key="2">
    <source>
        <dbReference type="ARBA" id="ARBA00022475"/>
    </source>
</evidence>
<dbReference type="PANTHER" id="PTHR33885">
    <property type="entry name" value="PHAGE SHOCK PROTEIN C"/>
    <property type="match status" value="1"/>
</dbReference>
<evidence type="ECO:0000256" key="3">
    <source>
        <dbReference type="ARBA" id="ARBA00022692"/>
    </source>
</evidence>
<keyword evidence="5 6" id="KW-0472">Membrane</keyword>
<dbReference type="STRING" id="1437874.CSPHI_09675"/>
<evidence type="ECO:0000256" key="6">
    <source>
        <dbReference type="SAM" id="Phobius"/>
    </source>
</evidence>
<evidence type="ECO:0000313" key="9">
    <source>
        <dbReference type="Proteomes" id="UP000185469"/>
    </source>
</evidence>
<dbReference type="PANTHER" id="PTHR33885:SF3">
    <property type="entry name" value="PHAGE SHOCK PROTEIN C"/>
    <property type="match status" value="1"/>
</dbReference>
<keyword evidence="9" id="KW-1185">Reference proteome</keyword>
<keyword evidence="3 6" id="KW-0812">Transmembrane</keyword>
<name>A0A1L7CZH4_9CORY</name>
<dbReference type="KEGG" id="csph:CSPHI_09675"/>
<dbReference type="Proteomes" id="UP000185469">
    <property type="component" value="Chromosome"/>
</dbReference>
<gene>
    <name evidence="8" type="ORF">CSPHI_09675</name>
</gene>
<organism evidence="8 9">
    <name type="scientific">Corynebacterium sphenisci DSM 44792</name>
    <dbReference type="NCBI Taxonomy" id="1437874"/>
    <lineage>
        <taxon>Bacteria</taxon>
        <taxon>Bacillati</taxon>
        <taxon>Actinomycetota</taxon>
        <taxon>Actinomycetes</taxon>
        <taxon>Mycobacteriales</taxon>
        <taxon>Corynebacteriaceae</taxon>
        <taxon>Corynebacterium</taxon>
    </lineage>
</organism>
<sequence>MSPGPPATLRRSRTDRMLAGVLAGIGQWLGIPPNRVRLAFLISLLLPGPQAALYLIGWLLIPDGEPPRD</sequence>
<evidence type="ECO:0000256" key="1">
    <source>
        <dbReference type="ARBA" id="ARBA00004162"/>
    </source>
</evidence>
<dbReference type="RefSeq" id="WP_075692782.1">
    <property type="nucleotide sequence ID" value="NZ_CP009248.1"/>
</dbReference>
<feature type="domain" description="Phage shock protein PspC N-terminal" evidence="7">
    <location>
        <begin position="8"/>
        <end position="63"/>
    </location>
</feature>
<reference evidence="8 9" key="1">
    <citation type="submission" date="2014-08" db="EMBL/GenBank/DDBJ databases">
        <title>Complete genome sequence of Corynebacterium sphenisci CECT 5990(T) (=DSM 44792(T)), isolated from healthy wild penguins.</title>
        <authorList>
            <person name="Ruckert C."/>
            <person name="Albersmeier A."/>
            <person name="Winkler A."/>
            <person name="Kalinowski J."/>
        </authorList>
    </citation>
    <scope>NUCLEOTIDE SEQUENCE [LARGE SCALE GENOMIC DNA]</scope>
    <source>
        <strain evidence="8 9">DSM 44792</strain>
    </source>
</reference>